<accession>A0ABM8AF03</accession>
<evidence type="ECO:0000313" key="1">
    <source>
        <dbReference type="EMBL" id="BDP42311.1"/>
    </source>
</evidence>
<dbReference type="Proteomes" id="UP001064971">
    <property type="component" value="Chromosome"/>
</dbReference>
<proteinExistence type="predicted"/>
<gene>
    <name evidence="1" type="ORF">DAETH_22800</name>
</gene>
<dbReference type="PROSITE" id="PS51257">
    <property type="entry name" value="PROKAR_LIPOPROTEIN"/>
    <property type="match status" value="1"/>
</dbReference>
<reference evidence="1" key="1">
    <citation type="submission" date="2022-07" db="EMBL/GenBank/DDBJ databases">
        <title>Complete Genome Sequence of the Radioresistant Bacterium Deinococcus aetherius ST0316, Isolated from the Air Dust collected in Lower Stratosphere above Japan.</title>
        <authorList>
            <person name="Satoh K."/>
            <person name="Hagiwara K."/>
            <person name="Katsumata K."/>
            <person name="Kubo A."/>
            <person name="Yokobori S."/>
            <person name="Yamagishi A."/>
            <person name="Oono Y."/>
            <person name="Narumi I."/>
        </authorList>
    </citation>
    <scope>NUCLEOTIDE SEQUENCE</scope>
    <source>
        <strain evidence="1">ST0316</strain>
    </source>
</reference>
<protein>
    <submittedName>
        <fullName evidence="1">Uncharacterized protein</fullName>
    </submittedName>
</protein>
<evidence type="ECO:0000313" key="2">
    <source>
        <dbReference type="Proteomes" id="UP001064971"/>
    </source>
</evidence>
<keyword evidence="2" id="KW-1185">Reference proteome</keyword>
<name>A0ABM8AF03_9DEIO</name>
<dbReference type="EMBL" id="AP026560">
    <property type="protein sequence ID" value="BDP42311.1"/>
    <property type="molecule type" value="Genomic_DNA"/>
</dbReference>
<organism evidence="1 2">
    <name type="scientific">Deinococcus aetherius</name>
    <dbReference type="NCBI Taxonomy" id="200252"/>
    <lineage>
        <taxon>Bacteria</taxon>
        <taxon>Thermotogati</taxon>
        <taxon>Deinococcota</taxon>
        <taxon>Deinococci</taxon>
        <taxon>Deinococcales</taxon>
        <taxon>Deinococcaceae</taxon>
        <taxon>Deinococcus</taxon>
    </lineage>
</organism>
<sequence>MVPQLRFTGRISLFSLSDVKKILVVSLAALLSACAPSQMGVGVSAPQVMASPMTPVTVRPGQALYVRYSYPRTLLKVDDAPFRALEIDFGSRDNSSNVHSASSPVSWLSVTPQDLPPGVDVALAQAFVAKEIVGTTHPSSGATSVNYYERVWVTLKVTAAPTARAGAPKVGTLVYSHDGTQSEVPLLVRVDGGGTGSPSVQ</sequence>